<dbReference type="RefSeq" id="WP_191783749.1">
    <property type="nucleotide sequence ID" value="NZ_JACSQV010000010.1"/>
</dbReference>
<dbReference type="PANTHER" id="PTHR43214">
    <property type="entry name" value="TWO-COMPONENT RESPONSE REGULATOR"/>
    <property type="match status" value="1"/>
</dbReference>
<dbReference type="SMART" id="SM00421">
    <property type="entry name" value="HTH_LUXR"/>
    <property type="match status" value="1"/>
</dbReference>
<dbReference type="Pfam" id="PF00196">
    <property type="entry name" value="GerE"/>
    <property type="match status" value="1"/>
</dbReference>
<proteinExistence type="predicted"/>
<dbReference type="InterPro" id="IPR036388">
    <property type="entry name" value="WH-like_DNA-bd_sf"/>
</dbReference>
<dbReference type="SUPFAM" id="SSF46894">
    <property type="entry name" value="C-terminal effector domain of the bipartite response regulators"/>
    <property type="match status" value="1"/>
</dbReference>
<sequence length="895" mass="96634">MTAEASASGEPGRDAGAAGASARPPLHMPGSAVVRARLLARLDRTQKVAVVRAATGYGRTTLVSQWADAQRAAGHPVAWTARPWNRDDPWSAVRDALASALREHGVDVAGAMWPDALAAAIDAVGGPVVLVVDDADELDDPDTVKALAELLATSPALRVVLVTGPRYPMLPTGPQHPVLTAVGHPLPVLTLTARDLELTADELRAAIASWGHDVDDAHLEYLVELVGGWPLLARTVLDDTRPDDEHLATAAAYAFIRDVVVPSVGDTDLLEIAMLVATAGEPTPETVRLVLSTAGLEVGLDDPVDTLLRLEAVGIAVRDRERSGAAAPSSWHVPALLQEVLRRELERREPDRAVAMHRALSRAALRAHPPDPRRAVEHAARAHDWTLLETCWLDFGTYLVATGGPDVDAVYSAVPDDVAATSTVLALARATTRRTPEERADARELVLGLMTELGSLALDGAWRSRTAAGRWTGAAAALVAARARGDMRRAMTIMRDTEVAAARAGVKGGTAGRSYWWFLVQAGRTALLEGDLGAALDLPMRAYELADPYRAPDVRAAAAGHVALVHALDGMLVDADRWLVRHVEALEPEWEDVVRDTAADVAEAILATGRLDRAATDAALSRLELEVRAPDVTWPFLLRARVRRAVLFGDPESGLAELEQIERTRHSWLEQTVTVQRAFLRMRAELLIALGEMHRVADLLAEPDPTGAWSDVPRARWHLLTGDPHAAMRAAVLGGRRRRVNLGDRTDLLVLEAWAAHEVRQPVLAARAFRTARRLAGEQGALRSFAHLPPDLRDELAEQSGLGFTEDELARLAATGRVVPEPGRLVPLTPRERTVLTLLDEHATTREVANALTVSVNTVRKQVLSIYAKLGVHDRESALRRAHELGIVSPEDPAR</sequence>
<dbReference type="PROSITE" id="PS50043">
    <property type="entry name" value="HTH_LUXR_2"/>
    <property type="match status" value="1"/>
</dbReference>
<evidence type="ECO:0000259" key="3">
    <source>
        <dbReference type="PROSITE" id="PS50043"/>
    </source>
</evidence>
<accession>A0ABR8QF87</accession>
<feature type="domain" description="HTH luxR-type" evidence="3">
    <location>
        <begin position="821"/>
        <end position="886"/>
    </location>
</feature>
<evidence type="ECO:0000313" key="5">
    <source>
        <dbReference type="Proteomes" id="UP000604241"/>
    </source>
</evidence>
<dbReference type="InterPro" id="IPR016032">
    <property type="entry name" value="Sig_transdc_resp-reg_C-effctor"/>
</dbReference>
<dbReference type="EMBL" id="JACSQV010000010">
    <property type="protein sequence ID" value="MBD7919099.1"/>
    <property type="molecule type" value="Genomic_DNA"/>
</dbReference>
<dbReference type="InterPro" id="IPR049945">
    <property type="entry name" value="AAA_22"/>
</dbReference>
<gene>
    <name evidence="4" type="ORF">H9657_12540</name>
</gene>
<dbReference type="InterPro" id="IPR039420">
    <property type="entry name" value="WalR-like"/>
</dbReference>
<reference evidence="4 5" key="1">
    <citation type="submission" date="2020-08" db="EMBL/GenBank/DDBJ databases">
        <title>A Genomic Blueprint of the Chicken Gut Microbiome.</title>
        <authorList>
            <person name="Gilroy R."/>
            <person name="Ravi A."/>
            <person name="Getino M."/>
            <person name="Pursley I."/>
            <person name="Horton D.L."/>
            <person name="Alikhan N.-F."/>
            <person name="Baker D."/>
            <person name="Gharbi K."/>
            <person name="Hall N."/>
            <person name="Watson M."/>
            <person name="Adriaenssens E.M."/>
            <person name="Foster-Nyarko E."/>
            <person name="Jarju S."/>
            <person name="Secka A."/>
            <person name="Antonio M."/>
            <person name="Oren A."/>
            <person name="Chaudhuri R."/>
            <person name="La Ragione R.M."/>
            <person name="Hildebrand F."/>
            <person name="Pallen M.J."/>
        </authorList>
    </citation>
    <scope>NUCLEOTIDE SEQUENCE [LARGE SCALE GENOMIC DNA]</scope>
    <source>
        <strain evidence="4 5">Sa3CUA2</strain>
    </source>
</reference>
<dbReference type="Proteomes" id="UP000604241">
    <property type="component" value="Unassembled WGS sequence"/>
</dbReference>
<organism evidence="4 5">
    <name type="scientific">Cellulomonas avistercoris</name>
    <dbReference type="NCBI Taxonomy" id="2762242"/>
    <lineage>
        <taxon>Bacteria</taxon>
        <taxon>Bacillati</taxon>
        <taxon>Actinomycetota</taxon>
        <taxon>Actinomycetes</taxon>
        <taxon>Micrococcales</taxon>
        <taxon>Cellulomonadaceae</taxon>
        <taxon>Cellulomonas</taxon>
    </lineage>
</organism>
<keyword evidence="1" id="KW-0238">DNA-binding</keyword>
<dbReference type="InterPro" id="IPR027417">
    <property type="entry name" value="P-loop_NTPase"/>
</dbReference>
<dbReference type="SUPFAM" id="SSF52540">
    <property type="entry name" value="P-loop containing nucleoside triphosphate hydrolases"/>
    <property type="match status" value="1"/>
</dbReference>
<evidence type="ECO:0000313" key="4">
    <source>
        <dbReference type="EMBL" id="MBD7919099.1"/>
    </source>
</evidence>
<comment type="caution">
    <text evidence="4">The sequence shown here is derived from an EMBL/GenBank/DDBJ whole genome shotgun (WGS) entry which is preliminary data.</text>
</comment>
<dbReference type="Pfam" id="PF13401">
    <property type="entry name" value="AAA_22"/>
    <property type="match status" value="1"/>
</dbReference>
<feature type="compositionally biased region" description="Low complexity" evidence="2">
    <location>
        <begin position="14"/>
        <end position="25"/>
    </location>
</feature>
<evidence type="ECO:0000256" key="2">
    <source>
        <dbReference type="SAM" id="MobiDB-lite"/>
    </source>
</evidence>
<keyword evidence="5" id="KW-1185">Reference proteome</keyword>
<dbReference type="CDD" id="cd06170">
    <property type="entry name" value="LuxR_C_like"/>
    <property type="match status" value="1"/>
</dbReference>
<evidence type="ECO:0000256" key="1">
    <source>
        <dbReference type="ARBA" id="ARBA00023125"/>
    </source>
</evidence>
<dbReference type="Gene3D" id="1.10.10.10">
    <property type="entry name" value="Winged helix-like DNA-binding domain superfamily/Winged helix DNA-binding domain"/>
    <property type="match status" value="1"/>
</dbReference>
<dbReference type="PANTHER" id="PTHR43214:SF43">
    <property type="entry name" value="TWO-COMPONENT RESPONSE REGULATOR"/>
    <property type="match status" value="1"/>
</dbReference>
<name>A0ABR8QF87_9CELL</name>
<dbReference type="InterPro" id="IPR000792">
    <property type="entry name" value="Tscrpt_reg_LuxR_C"/>
</dbReference>
<feature type="region of interest" description="Disordered" evidence="2">
    <location>
        <begin position="1"/>
        <end position="28"/>
    </location>
</feature>
<protein>
    <recommendedName>
        <fullName evidence="3">HTH luxR-type domain-containing protein</fullName>
    </recommendedName>
</protein>